<gene>
    <name evidence="1" type="ORF">HK097_003825</name>
</gene>
<dbReference type="AlphaFoldDB" id="A0AAD5S9E6"/>
<name>A0AAD5S9E6_9FUNG</name>
<dbReference type="EMBL" id="JADGJD010001932">
    <property type="protein sequence ID" value="KAJ3036492.1"/>
    <property type="molecule type" value="Genomic_DNA"/>
</dbReference>
<sequence length="287" mass="31452">MACKIWIRPLGRLRGREVFRPANEPAGRFARDVESMFQNENKTSMYPAKKQGYWRVGQDLKAMKAGTTNQEQLRSQILSWMQAYRATANGVTELPVFVDEVYQSVELYIRFPELTAREGGESTITGAEWDAKVAEIRQKHPEAAEIWNMCRLAELGAVQKDVFGAITVSQMQQEIVNVKAELNQLKTGPGGFARGGLGMMGVGGFTGVASGQHGTGGAYGAASVVTARLHGVRMPAVTIDYGDSDNMSKQAESTRIFCDYKCLNGIRADGTLGRYFVCGADPVHKDI</sequence>
<accession>A0AAD5S9E6</accession>
<dbReference type="Proteomes" id="UP001212841">
    <property type="component" value="Unassembled WGS sequence"/>
</dbReference>
<protein>
    <submittedName>
        <fullName evidence="1">Uncharacterized protein</fullName>
    </submittedName>
</protein>
<reference evidence="1" key="1">
    <citation type="submission" date="2020-05" db="EMBL/GenBank/DDBJ databases">
        <title>Phylogenomic resolution of chytrid fungi.</title>
        <authorList>
            <person name="Stajich J.E."/>
            <person name="Amses K."/>
            <person name="Simmons R."/>
            <person name="Seto K."/>
            <person name="Myers J."/>
            <person name="Bonds A."/>
            <person name="Quandt C.A."/>
            <person name="Barry K."/>
            <person name="Liu P."/>
            <person name="Grigoriev I."/>
            <person name="Longcore J.E."/>
            <person name="James T.Y."/>
        </authorList>
    </citation>
    <scope>NUCLEOTIDE SEQUENCE</scope>
    <source>
        <strain evidence="1">JEL0318</strain>
    </source>
</reference>
<keyword evidence="2" id="KW-1185">Reference proteome</keyword>
<evidence type="ECO:0000313" key="2">
    <source>
        <dbReference type="Proteomes" id="UP001212841"/>
    </source>
</evidence>
<evidence type="ECO:0000313" key="1">
    <source>
        <dbReference type="EMBL" id="KAJ3036492.1"/>
    </source>
</evidence>
<organism evidence="1 2">
    <name type="scientific">Rhizophlyctis rosea</name>
    <dbReference type="NCBI Taxonomy" id="64517"/>
    <lineage>
        <taxon>Eukaryota</taxon>
        <taxon>Fungi</taxon>
        <taxon>Fungi incertae sedis</taxon>
        <taxon>Chytridiomycota</taxon>
        <taxon>Chytridiomycota incertae sedis</taxon>
        <taxon>Chytridiomycetes</taxon>
        <taxon>Rhizophlyctidales</taxon>
        <taxon>Rhizophlyctidaceae</taxon>
        <taxon>Rhizophlyctis</taxon>
    </lineage>
</organism>
<comment type="caution">
    <text evidence="1">The sequence shown here is derived from an EMBL/GenBank/DDBJ whole genome shotgun (WGS) entry which is preliminary data.</text>
</comment>
<feature type="non-terminal residue" evidence="1">
    <location>
        <position position="1"/>
    </location>
</feature>
<proteinExistence type="predicted"/>